<keyword evidence="5 7" id="KW-0472">Membrane</keyword>
<evidence type="ECO:0000256" key="3">
    <source>
        <dbReference type="ARBA" id="ARBA00022452"/>
    </source>
</evidence>
<feature type="signal peptide" evidence="8">
    <location>
        <begin position="1"/>
        <end position="21"/>
    </location>
</feature>
<evidence type="ECO:0000259" key="9">
    <source>
        <dbReference type="Pfam" id="PF07715"/>
    </source>
</evidence>
<keyword evidence="10" id="KW-0675">Receptor</keyword>
<evidence type="ECO:0000256" key="4">
    <source>
        <dbReference type="ARBA" id="ARBA00022692"/>
    </source>
</evidence>
<dbReference type="Pfam" id="PF13715">
    <property type="entry name" value="CarbopepD_reg_2"/>
    <property type="match status" value="1"/>
</dbReference>
<keyword evidence="2 7" id="KW-0813">Transport</keyword>
<dbReference type="NCBIfam" id="TIGR04057">
    <property type="entry name" value="SusC_RagA_signa"/>
    <property type="match status" value="1"/>
</dbReference>
<keyword evidence="3 7" id="KW-1134">Transmembrane beta strand</keyword>
<evidence type="ECO:0000256" key="7">
    <source>
        <dbReference type="PROSITE-ProRule" id="PRU01360"/>
    </source>
</evidence>
<evidence type="ECO:0000256" key="1">
    <source>
        <dbReference type="ARBA" id="ARBA00004571"/>
    </source>
</evidence>
<feature type="chain" id="PRO_5038440082" evidence="8">
    <location>
        <begin position="22"/>
        <end position="1055"/>
    </location>
</feature>
<gene>
    <name evidence="10" type="ORF">E7101_06840</name>
</gene>
<evidence type="ECO:0000256" key="8">
    <source>
        <dbReference type="SAM" id="SignalP"/>
    </source>
</evidence>
<proteinExistence type="inferred from homology"/>
<dbReference type="GO" id="GO:0009279">
    <property type="term" value="C:cell outer membrane"/>
    <property type="evidence" value="ECO:0007669"/>
    <property type="project" value="UniProtKB-SubCell"/>
</dbReference>
<accession>A0A9D5P1E4</accession>
<dbReference type="InterPro" id="IPR008969">
    <property type="entry name" value="CarboxyPept-like_regulatory"/>
</dbReference>
<dbReference type="InterPro" id="IPR037066">
    <property type="entry name" value="Plug_dom_sf"/>
</dbReference>
<protein>
    <submittedName>
        <fullName evidence="10">TonB-dependent receptor</fullName>
    </submittedName>
</protein>
<evidence type="ECO:0000313" key="10">
    <source>
        <dbReference type="EMBL" id="MBE6270652.1"/>
    </source>
</evidence>
<dbReference type="InterPro" id="IPR023996">
    <property type="entry name" value="TonB-dep_OMP_SusC/RagA"/>
</dbReference>
<dbReference type="AlphaFoldDB" id="A0A9D5P1E4"/>
<dbReference type="Gene3D" id="2.60.40.1120">
    <property type="entry name" value="Carboxypeptidase-like, regulatory domain"/>
    <property type="match status" value="1"/>
</dbReference>
<organism evidence="10 11">
    <name type="scientific">Xylanibacter ruminicola</name>
    <name type="common">Prevotella ruminicola</name>
    <dbReference type="NCBI Taxonomy" id="839"/>
    <lineage>
        <taxon>Bacteria</taxon>
        <taxon>Pseudomonadati</taxon>
        <taxon>Bacteroidota</taxon>
        <taxon>Bacteroidia</taxon>
        <taxon>Bacteroidales</taxon>
        <taxon>Prevotellaceae</taxon>
        <taxon>Xylanibacter</taxon>
    </lineage>
</organism>
<dbReference type="Gene3D" id="2.40.170.20">
    <property type="entry name" value="TonB-dependent receptor, beta-barrel domain"/>
    <property type="match status" value="1"/>
</dbReference>
<dbReference type="PROSITE" id="PS52016">
    <property type="entry name" value="TONB_DEPENDENT_REC_3"/>
    <property type="match status" value="1"/>
</dbReference>
<dbReference type="EMBL" id="SUYC01000006">
    <property type="protein sequence ID" value="MBE6270652.1"/>
    <property type="molecule type" value="Genomic_DNA"/>
</dbReference>
<dbReference type="Gene3D" id="2.170.130.10">
    <property type="entry name" value="TonB-dependent receptor, plug domain"/>
    <property type="match status" value="1"/>
</dbReference>
<dbReference type="Pfam" id="PF07715">
    <property type="entry name" value="Plug"/>
    <property type="match status" value="1"/>
</dbReference>
<evidence type="ECO:0000256" key="2">
    <source>
        <dbReference type="ARBA" id="ARBA00022448"/>
    </source>
</evidence>
<reference evidence="10" key="1">
    <citation type="submission" date="2019-04" db="EMBL/GenBank/DDBJ databases">
        <title>Evolution of Biomass-Degrading Anaerobic Consortia Revealed by Metagenomics.</title>
        <authorList>
            <person name="Peng X."/>
        </authorList>
    </citation>
    <scope>NUCLEOTIDE SEQUENCE</scope>
    <source>
        <strain evidence="10">SIG140</strain>
    </source>
</reference>
<dbReference type="InterPro" id="IPR023997">
    <property type="entry name" value="TonB-dep_OMP_SusC/RagA_CS"/>
</dbReference>
<keyword evidence="4 7" id="KW-0812">Transmembrane</keyword>
<dbReference type="FunFam" id="2.170.130.10:FF:000008">
    <property type="entry name" value="SusC/RagA family TonB-linked outer membrane protein"/>
    <property type="match status" value="1"/>
</dbReference>
<evidence type="ECO:0000256" key="5">
    <source>
        <dbReference type="ARBA" id="ARBA00023136"/>
    </source>
</evidence>
<feature type="domain" description="TonB-dependent receptor plug" evidence="9">
    <location>
        <begin position="113"/>
        <end position="220"/>
    </location>
</feature>
<dbReference type="NCBIfam" id="TIGR04056">
    <property type="entry name" value="OMP_RagA_SusC"/>
    <property type="match status" value="1"/>
</dbReference>
<keyword evidence="6 7" id="KW-0998">Cell outer membrane</keyword>
<evidence type="ECO:0000256" key="6">
    <source>
        <dbReference type="ARBA" id="ARBA00023237"/>
    </source>
</evidence>
<dbReference type="InterPro" id="IPR012910">
    <property type="entry name" value="Plug_dom"/>
</dbReference>
<dbReference type="InterPro" id="IPR039426">
    <property type="entry name" value="TonB-dep_rcpt-like"/>
</dbReference>
<comment type="subcellular location">
    <subcellularLocation>
        <location evidence="1 7">Cell outer membrane</location>
        <topology evidence="1 7">Multi-pass membrane protein</topology>
    </subcellularLocation>
</comment>
<evidence type="ECO:0000313" key="11">
    <source>
        <dbReference type="Proteomes" id="UP000806522"/>
    </source>
</evidence>
<keyword evidence="8" id="KW-0732">Signal</keyword>
<dbReference type="SUPFAM" id="SSF56935">
    <property type="entry name" value="Porins"/>
    <property type="match status" value="1"/>
</dbReference>
<sequence>MKKRLTLFFVSLFLCVGAALAQTKVSGTVLSQEDGQPIIGAAVKVVGTSTGMLTDVNGRFNVALPAGKDQLEISYLGFESKTVKAKNGMRVFLKADAQMVDEVVVVAYGTAKKSSFTGSAQNVNSEKLELRPITNVTKGLEGNVSGVQMSSASGQPGSDPAIRIRGFGSINASSSPLYVVDGIPYDGALSSLNPADIESMTVLKDASAGALYGARGANGVIMITTKKGKEGKAQVTWRSTAGWSSRALPRYSLVNQKDFVQLTYEGLRNEAIFSNGMSWDEGEAYARSQMSANLGGEAYNPFKNYTWDQIIDPSTGQVRTDAQAAWNEDWLDAVKRNSAFRHEHQFNVNGGTEKTKYMMSLGYLNEEGLLKTTAFQRYNARVNVDSKITDWFSANLNTSLTHSISNFSDYDGTSTSNVWYSAQFVSPLFPMYVKDANGNSVLDENGNPQLDYGDNATKRPGSYNDYNPLGGLLDDKAENKRDAAGVRAGIVLGTDDAKAGWLQGLKLAVNFGLDYNSRYRMRYMNMHHGNQATAGGLLQKYNYRTQSYTFNQLLTWNRSFGKHNVDLMAGHEFYAYKMEYLTAGKTNLVEGIYELAPAANMYEADSYTDNYRINSFLSRANYNYDDKYYFSASLRADASSRFFKENWTGTFWSLGANWRISKEQFMKDITWVDNLSFKVSYGEQGNDDILDSDGYSSYYLWQSLYSLGWNNGNNIGAVVSTLETKDLSWEKNKNFNIGLEGALFDNLLRFSVEYYNKKTTDMLLEYPMALSTGFSGYNANVGDMRNTGLEAELTIAPFRRGDFRWDITLMGSTVSNKVLKLTEESPQIVSGVRVYKEGLPIRTYYVSKSAGVDPATGAQLYWAYEKDENGDMKPGTEYITSDYSVANACKYYMGSRIPDLYGSLSTNLSYKGIDLSVLTTYSIGGKIYESLYSGAMNIAYATDTWHTNSLRRWQQPGDITDVPRIEINGKRASYLDRYLVDASYFAIKNITLGYTLPKAWMTKAGLSNVRVFASVDNLALFTHLDGMDPQYNFSGGVDYSYVPNKTWTVGFEVKF</sequence>
<dbReference type="SUPFAM" id="SSF49464">
    <property type="entry name" value="Carboxypeptidase regulatory domain-like"/>
    <property type="match status" value="1"/>
</dbReference>
<comment type="similarity">
    <text evidence="7">Belongs to the TonB-dependent receptor family.</text>
</comment>
<comment type="caution">
    <text evidence="10">The sequence shown here is derived from an EMBL/GenBank/DDBJ whole genome shotgun (WGS) entry which is preliminary data.</text>
</comment>
<dbReference type="Proteomes" id="UP000806522">
    <property type="component" value="Unassembled WGS sequence"/>
</dbReference>
<dbReference type="InterPro" id="IPR036942">
    <property type="entry name" value="Beta-barrel_TonB_sf"/>
</dbReference>
<name>A0A9D5P1E4_XYLRU</name>